<dbReference type="EMBL" id="FNAK01000004">
    <property type="protein sequence ID" value="SDE09382.1"/>
    <property type="molecule type" value="Genomic_DNA"/>
</dbReference>
<name>A0A1G7A3K1_9PROT</name>
<dbReference type="Proteomes" id="UP000183685">
    <property type="component" value="Unassembled WGS sequence"/>
</dbReference>
<dbReference type="Gene3D" id="2.60.40.10">
    <property type="entry name" value="Immunoglobulins"/>
    <property type="match status" value="1"/>
</dbReference>
<dbReference type="InterPro" id="IPR035986">
    <property type="entry name" value="PKD_dom_sf"/>
</dbReference>
<dbReference type="InterPro" id="IPR013783">
    <property type="entry name" value="Ig-like_fold"/>
</dbReference>
<dbReference type="InterPro" id="IPR000601">
    <property type="entry name" value="PKD_dom"/>
</dbReference>
<gene>
    <name evidence="2" type="ORF">SAMN04488071_2072</name>
</gene>
<proteinExistence type="predicted"/>
<feature type="domain" description="PKD" evidence="1">
    <location>
        <begin position="1099"/>
        <end position="1142"/>
    </location>
</feature>
<dbReference type="PROSITE" id="PS50093">
    <property type="entry name" value="PKD"/>
    <property type="match status" value="1"/>
</dbReference>
<reference evidence="2 3" key="1">
    <citation type="submission" date="2016-10" db="EMBL/GenBank/DDBJ databases">
        <authorList>
            <person name="de Groot N.N."/>
        </authorList>
    </citation>
    <scope>NUCLEOTIDE SEQUENCE [LARGE SCALE GENOMIC DNA]</scope>
    <source>
        <strain evidence="2 3">CGMCC 1.9109</strain>
    </source>
</reference>
<keyword evidence="3" id="KW-1185">Reference proteome</keyword>
<dbReference type="Pfam" id="PF00801">
    <property type="entry name" value="PKD"/>
    <property type="match status" value="1"/>
</dbReference>
<dbReference type="RefSeq" id="WP_068304020.1">
    <property type="nucleotide sequence ID" value="NZ_FNAK01000004.1"/>
</dbReference>
<dbReference type="STRING" id="637679.GCA_001550055_01785"/>
<dbReference type="OrthoDB" id="596204at2"/>
<sequence>MTHIELNKLQYPIFEANQVLSSNHLNELLSYLDTSDRATRREAIGSGWLGGAEASFELTGTKLNRIRLSCGAGITSLGFLAVLDDCVLEYAFDYEDPFEQTLDDDNGTIRKGYEPFWTGTGQNRKQIENMFELRTDDEVSTLSDAEKQSARAKFTDITARDYVLLVYVEADQEDIKSCFQEDCTDRGQRMLVNVRRIAMRKADIVPQTFDNGRALATISPLRMKRITSYTGGNLAALYAPVFDDMITGLANALTAAFRHFQPYLQEGMTWPTRQQFVNRLTSKRNATPREQVQVYYDFLRDLVSAYNDLLNDGLPLVSRPCADKTAFPRHLLVSEMVMEEPLAPYKAARHYFLPTVAVSGEEEAIWRLRRGFEKIHTMLDLYQPNRVPIGDIQVRPQKRIPSSHNLIPYYYHMAGQDGRKLKDLWNPARARHVNASDAASHHGDPGPNPFLQNIDDQQMIRVEGILGHTADAAITAVKNLRERFELAFAVEEVYLDGGFPAGSLFDLADDQNQYGQARAGFVYQLKSVQLFLTKTLPGTDPWILYLSKQVPSAKALIDRMNELAQALPDHVTRFNQPLFLQQYMLMLDEAAAYRDALINFIRSVLDAPLRSRGIVQPGTRQGSPYHVMVTLALCELTKYLERLFGGLDPNPVLATHEIFEAHRRQHQVDDPRAFANFYRKHRGLEHIAGVTWGGTLILLIADGKIVGDFYLPYVCCCDCPPRSTEILQPEIYPFYHQLVWQKEVRLGSLESLVGPDAEIYVSREKKRNREDFADFRRFMETAERLSDANLPVLVDDSGSALYIAEADDGQYLALAPAPEAIGKMVDFVVGTKGRGVVRYPFWVSVTTPLMIAHDDFAVTNKEHLVMIEVIRNDLLPTPHFRVSITKEPEFGRVEFLDEKSAFLYKPFGKDGQRLDEFHYQLISFLPTGERLVSHARVTVHIVECCEHEDPTPTPDPIPDPEPTGGDVTLPESVFCIDDKIFYEFKFTGTARNLRGKGIGYLDLASGRLNRELTGRNLTDAEVRDLKLKRVFVPASPDIRPGKVEFAYTITDDTGQDKTQTFSVTVFRLSNVISSVVDPNDFRKVKFSYGFEPDDGDLEYRWYFGETDTRLGDLIFASRPDSTRPTPTHAYRKAGTYTVHLFVQPKGSKSCQHHITKQMIIIDPTVIVDIGDVIRDRPTRPIVVPGPRPPRPGVNFDLREHIAVTARELDSFNNFSELLGNSLSSRDGLRRFREGSLDKKMGEEATKVLDSVKKIADADRDAPPAERFDGLPIAIENPSLAVAGFFGRRETITPEAKEAFRKTLETMEAGKRAGVKYSDDFVRKLDAIIERSPNDEATRHLKRMRAIAVT</sequence>
<accession>A0A1G7A3K1</accession>
<evidence type="ECO:0000259" key="1">
    <source>
        <dbReference type="PROSITE" id="PS50093"/>
    </source>
</evidence>
<protein>
    <submittedName>
        <fullName evidence="2">PKD domain-containing protein</fullName>
    </submittedName>
</protein>
<evidence type="ECO:0000313" key="3">
    <source>
        <dbReference type="Proteomes" id="UP000183685"/>
    </source>
</evidence>
<dbReference type="SUPFAM" id="SSF49299">
    <property type="entry name" value="PKD domain"/>
    <property type="match status" value="1"/>
</dbReference>
<dbReference type="CDD" id="cd00146">
    <property type="entry name" value="PKD"/>
    <property type="match status" value="1"/>
</dbReference>
<evidence type="ECO:0000313" key="2">
    <source>
        <dbReference type="EMBL" id="SDE09382.1"/>
    </source>
</evidence>
<organism evidence="2 3">
    <name type="scientific">Kordiimonas lacus</name>
    <dbReference type="NCBI Taxonomy" id="637679"/>
    <lineage>
        <taxon>Bacteria</taxon>
        <taxon>Pseudomonadati</taxon>
        <taxon>Pseudomonadota</taxon>
        <taxon>Alphaproteobacteria</taxon>
        <taxon>Kordiimonadales</taxon>
        <taxon>Kordiimonadaceae</taxon>
        <taxon>Kordiimonas</taxon>
    </lineage>
</organism>